<reference evidence="2" key="1">
    <citation type="submission" date="2017-11" db="EMBL/GenBank/DDBJ databases">
        <authorList>
            <person name="Blom J."/>
        </authorList>
    </citation>
    <scope>NUCLEOTIDE SEQUENCE [LARGE SCALE GENOMIC DNA]</scope>
</reference>
<protein>
    <submittedName>
        <fullName evidence="1">Uncharacterized protein</fullName>
    </submittedName>
</protein>
<proteinExistence type="predicted"/>
<dbReference type="Proteomes" id="UP000239025">
    <property type="component" value="Chromosome 1"/>
</dbReference>
<evidence type="ECO:0000313" key="1">
    <source>
        <dbReference type="EMBL" id="SOS24099.1"/>
    </source>
</evidence>
<gene>
    <name evidence="1" type="ORF">PL963_05037</name>
</gene>
<organism evidence="1 2">
    <name type="scientific">Pseudomonas cerasi</name>
    <dbReference type="NCBI Taxonomy" id="1583341"/>
    <lineage>
        <taxon>Bacteria</taxon>
        <taxon>Pseudomonadati</taxon>
        <taxon>Pseudomonadota</taxon>
        <taxon>Gammaproteobacteria</taxon>
        <taxon>Pseudomonadales</taxon>
        <taxon>Pseudomonadaceae</taxon>
        <taxon>Pseudomonas</taxon>
    </lineage>
</organism>
<evidence type="ECO:0000313" key="2">
    <source>
        <dbReference type="Proteomes" id="UP000239025"/>
    </source>
</evidence>
<name>A0A193SWI4_9PSED</name>
<dbReference type="EMBL" id="LT963395">
    <property type="protein sequence ID" value="SOS24099.1"/>
    <property type="molecule type" value="Genomic_DNA"/>
</dbReference>
<keyword evidence="2" id="KW-1185">Reference proteome</keyword>
<accession>A0A193SWI4</accession>
<dbReference type="Gene3D" id="1.20.58.1340">
    <property type="match status" value="8"/>
</dbReference>
<sequence>MHFVTLRVTATCCIGLDRNLGGSELAHEDFGPNAIFSGAAPASSRASSLPRRLVCNDERGACCGHSSFLTLRVGMHFVTLRVTATCCIGLDRNLGGSELAHEDFGPNAIFSGAVPASSRASSLPRKLVCNAERGACCGHSSFLTLRVGMQFVTLCVTATCCIGLDRNLGGSELAHEDFGPNAIFSGAAPASSRASSLPRRLVCNAERGACCGHSSLLTLRVGMHFVTLRVTATCCIGLDRNLRGSELAHEGVGPNTISPGAAPASSRASSLPRRLVCNDERGACCGHSSFLTLRVGMHFVTLRVTATCCSGLDRNLGGSELAHEDFGPNAIFSGAAPASSRASSLPRKLVCNAERGACCGHLSFLTLRVGMQFVTLRVTATCCIGLDRNLGGSELAHEGVGPNTISPGAAPASSRASSLPRELVCNAERGACCGHLSFLTLRVGMHFVTLRVTATCCIGLDRNLGGSELAHEGVGPNTISPGAAPASSRASSLPRKLVCNAERGACCGHLSFLTLRVGMQFVTLCVTATCCIGLDRNLGGSELAHEDFGPNAIFSGAAPASSRASSLPRRLCITLSPAHRHDGVLGIPLVPHALAWQCILVKPCVTWH</sequence>
<dbReference type="AlphaFoldDB" id="A0A193SWI4"/>